<evidence type="ECO:0000313" key="5">
    <source>
        <dbReference type="Proteomes" id="UP001165122"/>
    </source>
</evidence>
<proteinExistence type="inferred from homology"/>
<protein>
    <recommendedName>
        <fullName evidence="3">SKI-interacting protein SKIP SNW domain-containing protein</fullName>
    </recommendedName>
</protein>
<feature type="region of interest" description="Disordered" evidence="2">
    <location>
        <begin position="208"/>
        <end position="228"/>
    </location>
</feature>
<feature type="domain" description="SKI-interacting protein SKIP SNW" evidence="3">
    <location>
        <begin position="177"/>
        <end position="335"/>
    </location>
</feature>
<gene>
    <name evidence="4" type="ORF">TrLO_g15083</name>
</gene>
<dbReference type="OrthoDB" id="666364at2759"/>
<dbReference type="Pfam" id="PF02731">
    <property type="entry name" value="SKIP_SNW"/>
    <property type="match status" value="1"/>
</dbReference>
<feature type="compositionally biased region" description="Acidic residues" evidence="2">
    <location>
        <begin position="344"/>
        <end position="356"/>
    </location>
</feature>
<dbReference type="PANTHER" id="PTHR12096">
    <property type="entry name" value="NUCLEAR PROTEIN SKIP-RELATED"/>
    <property type="match status" value="1"/>
</dbReference>
<evidence type="ECO:0000259" key="3">
    <source>
        <dbReference type="Pfam" id="PF02731"/>
    </source>
</evidence>
<sequence length="519" mass="57510">MTSLYLPAPTKTHSNPTATANPKQSILTSENVPSYEDRCAMRKGEFVPRSLKAFGDGGAFPEVRVAQYPRNMGNPKFKKSASTALVSVSESGKVNYDAVVKNSSQAIVYTGLEAMKGMKAEEVDVELPGMDEEDKAAEKTRLALEKIVGSKVSKSKATSDLMLKSATAAGSADDAQFLKYQVDKNAPGYNPDIKSRVIKVISAQVDPMEPPKHKHRKVPGGPAEDPVPILHSPPKKLTLEDQNNWKIPACISNWKNSKGYTIPLDKRLAADGRGIQEKSVNNNFATLAESLYVAERNAREEVRRRGMVRKKIEGDGVKRKEEELRKMAEEARRERGGVRKEDVGGDDDDDDDEEDFGSLIPEDEKERMDKEEAEKKKSAPPVEKESSEDDVAAQQREKLRRKRKQEREREMRLDNLKGAKRSKVNEERDISEKVALGIHTGQGGGGGVDSRLYNQSEGLSSGFGQGDDEYSNVYSSTLFERKDGADSIYTAKRQATEESAEDQIKKLQRDAPVQFEKAA</sequence>
<evidence type="ECO:0000256" key="2">
    <source>
        <dbReference type="SAM" id="MobiDB-lite"/>
    </source>
</evidence>
<dbReference type="InterPro" id="IPR017862">
    <property type="entry name" value="SKI-int_prot_SKIP"/>
</dbReference>
<feature type="region of interest" description="Disordered" evidence="2">
    <location>
        <begin position="494"/>
        <end position="519"/>
    </location>
</feature>
<reference evidence="5" key="1">
    <citation type="journal article" date="2023" name="Commun. Biol.">
        <title>Genome analysis of Parmales, the sister group of diatoms, reveals the evolutionary specialization of diatoms from phago-mixotrophs to photoautotrophs.</title>
        <authorList>
            <person name="Ban H."/>
            <person name="Sato S."/>
            <person name="Yoshikawa S."/>
            <person name="Yamada K."/>
            <person name="Nakamura Y."/>
            <person name="Ichinomiya M."/>
            <person name="Sato N."/>
            <person name="Blanc-Mathieu R."/>
            <person name="Endo H."/>
            <person name="Kuwata A."/>
            <person name="Ogata H."/>
        </authorList>
    </citation>
    <scope>NUCLEOTIDE SEQUENCE [LARGE SCALE GENOMIC DNA]</scope>
    <source>
        <strain evidence="5">NIES 3700</strain>
    </source>
</reference>
<accession>A0A9W7AHB3</accession>
<name>A0A9W7AHB3_9STRA</name>
<keyword evidence="5" id="KW-1185">Reference proteome</keyword>
<feature type="compositionally biased region" description="Basic and acidic residues" evidence="2">
    <location>
        <begin position="362"/>
        <end position="385"/>
    </location>
</feature>
<comment type="caution">
    <text evidence="4">The sequence shown here is derived from an EMBL/GenBank/DDBJ whole genome shotgun (WGS) entry which is preliminary data.</text>
</comment>
<organism evidence="4 5">
    <name type="scientific">Triparma laevis f. longispina</name>
    <dbReference type="NCBI Taxonomy" id="1714387"/>
    <lineage>
        <taxon>Eukaryota</taxon>
        <taxon>Sar</taxon>
        <taxon>Stramenopiles</taxon>
        <taxon>Ochrophyta</taxon>
        <taxon>Bolidophyceae</taxon>
        <taxon>Parmales</taxon>
        <taxon>Triparmaceae</taxon>
        <taxon>Triparma</taxon>
    </lineage>
</organism>
<dbReference type="GO" id="GO:0000398">
    <property type="term" value="P:mRNA splicing, via spliceosome"/>
    <property type="evidence" value="ECO:0007669"/>
    <property type="project" value="InterPro"/>
</dbReference>
<evidence type="ECO:0000313" key="4">
    <source>
        <dbReference type="EMBL" id="GMH68349.1"/>
    </source>
</evidence>
<feature type="compositionally biased region" description="Polar residues" evidence="2">
    <location>
        <begin position="11"/>
        <end position="31"/>
    </location>
</feature>
<evidence type="ECO:0000256" key="1">
    <source>
        <dbReference type="ARBA" id="ARBA00010197"/>
    </source>
</evidence>
<feature type="compositionally biased region" description="Basic and acidic residues" evidence="2">
    <location>
        <begin position="405"/>
        <end position="432"/>
    </location>
</feature>
<feature type="compositionally biased region" description="Basic and acidic residues" evidence="2">
    <location>
        <begin position="328"/>
        <end position="343"/>
    </location>
</feature>
<dbReference type="InterPro" id="IPR004015">
    <property type="entry name" value="SKI-int_prot_SKIP_SNW-dom"/>
</dbReference>
<comment type="similarity">
    <text evidence="1">Belongs to the SNW family.</text>
</comment>
<feature type="region of interest" description="Disordered" evidence="2">
    <location>
        <begin position="1"/>
        <end position="31"/>
    </location>
</feature>
<feature type="region of interest" description="Disordered" evidence="2">
    <location>
        <begin position="328"/>
        <end position="471"/>
    </location>
</feature>
<dbReference type="GO" id="GO:0005681">
    <property type="term" value="C:spliceosomal complex"/>
    <property type="evidence" value="ECO:0007669"/>
    <property type="project" value="InterPro"/>
</dbReference>
<dbReference type="AlphaFoldDB" id="A0A9W7AHB3"/>
<dbReference type="EMBL" id="BRXW01000592">
    <property type="protein sequence ID" value="GMH68349.1"/>
    <property type="molecule type" value="Genomic_DNA"/>
</dbReference>
<dbReference type="Proteomes" id="UP001165122">
    <property type="component" value="Unassembled WGS sequence"/>
</dbReference>